<dbReference type="EMBL" id="JAIOIV010000110">
    <property type="protein sequence ID" value="MBZ0157320.1"/>
    <property type="molecule type" value="Genomic_DNA"/>
</dbReference>
<dbReference type="AlphaFoldDB" id="A0A953M1V6"/>
<dbReference type="Proteomes" id="UP000705867">
    <property type="component" value="Unassembled WGS sequence"/>
</dbReference>
<dbReference type="GO" id="GO:0009103">
    <property type="term" value="P:lipopolysaccharide biosynthetic process"/>
    <property type="evidence" value="ECO:0007669"/>
    <property type="project" value="TreeGrafter"/>
</dbReference>
<name>A0A953M1V6_9BACT</name>
<dbReference type="Pfam" id="PF13439">
    <property type="entry name" value="Glyco_transf_4"/>
    <property type="match status" value="1"/>
</dbReference>
<feature type="compositionally biased region" description="Basic residues" evidence="2">
    <location>
        <begin position="353"/>
        <end position="372"/>
    </location>
</feature>
<dbReference type="PANTHER" id="PTHR46401">
    <property type="entry name" value="GLYCOSYLTRANSFERASE WBBK-RELATED"/>
    <property type="match status" value="1"/>
</dbReference>
<dbReference type="Gene3D" id="3.40.50.2000">
    <property type="entry name" value="Glycogen Phosphorylase B"/>
    <property type="match status" value="2"/>
</dbReference>
<feature type="domain" description="Glycosyltransferase subfamily 4-like N-terminal" evidence="3">
    <location>
        <begin position="6"/>
        <end position="172"/>
    </location>
</feature>
<reference evidence="4" key="1">
    <citation type="journal article" date="2021" name="bioRxiv">
        <title>Unraveling nitrogen, sulfur and carbon metabolic pathways and microbial community transcriptional responses to substrate deprivation and toxicity stresses in a bioreactor mimicking anoxic brackish coastal sediment conditions.</title>
        <authorList>
            <person name="Martins P.D."/>
            <person name="Echeveste M.J."/>
            <person name="Arshad A."/>
            <person name="Kurth J."/>
            <person name="Ouboter H."/>
            <person name="Jetten M.S.M."/>
            <person name="Welte C.U."/>
        </authorList>
    </citation>
    <scope>NUCLEOTIDE SEQUENCE</scope>
    <source>
        <strain evidence="4">MAG_39</strain>
    </source>
</reference>
<comment type="caution">
    <text evidence="4">The sequence shown here is derived from an EMBL/GenBank/DDBJ whole genome shotgun (WGS) entry which is preliminary data.</text>
</comment>
<sequence>MTADTVGGVWTYSLELACVLGSYGTEVFLATMGAPLTPAQREESSRVPGMKVFESSYRLEWMEDPWDDVREAGEWLLGLEEAVRPDIVHLNGYAHGGLPWRAPAVMVAHSCVLSWWCAVRGGEVPPVWERYRGEVARGLSAADCVVAPSEAMLTELFRHYPVPLSGRVVPNGRTAGLFAPERKEEMVLTVGRLWDEAKNAAALHRIAPSLSWAVYVAGEESHPAGGTFPGGTAVQRLGRLTTRELASWMARASIYALPAYYEPFGLSVLEAGLSGCALVLGDIPSLREIWDGVALFVQPRDEEALKGAIESLIRNPGERKRRAASARARAEEFSPLRMAEGYGAVYGEVMGKKTGKGRGKGKVTAEKRRKRK</sequence>
<gene>
    <name evidence="4" type="ORF">K8I29_14060</name>
</gene>
<dbReference type="CDD" id="cd03801">
    <property type="entry name" value="GT4_PimA-like"/>
    <property type="match status" value="1"/>
</dbReference>
<reference evidence="4" key="2">
    <citation type="submission" date="2021-08" db="EMBL/GenBank/DDBJ databases">
        <authorList>
            <person name="Dalcin Martins P."/>
        </authorList>
    </citation>
    <scope>NUCLEOTIDE SEQUENCE</scope>
    <source>
        <strain evidence="4">MAG_39</strain>
    </source>
</reference>
<proteinExistence type="predicted"/>
<dbReference type="PANTHER" id="PTHR46401:SF2">
    <property type="entry name" value="GLYCOSYLTRANSFERASE WBBK-RELATED"/>
    <property type="match status" value="1"/>
</dbReference>
<protein>
    <submittedName>
        <fullName evidence="4">Glycosyltransferase family 4 protein</fullName>
    </submittedName>
</protein>
<evidence type="ECO:0000256" key="2">
    <source>
        <dbReference type="SAM" id="MobiDB-lite"/>
    </source>
</evidence>
<dbReference type="GO" id="GO:0016757">
    <property type="term" value="F:glycosyltransferase activity"/>
    <property type="evidence" value="ECO:0007669"/>
    <property type="project" value="TreeGrafter"/>
</dbReference>
<evidence type="ECO:0000313" key="5">
    <source>
        <dbReference type="Proteomes" id="UP000705867"/>
    </source>
</evidence>
<accession>A0A953M1V6</accession>
<feature type="region of interest" description="Disordered" evidence="2">
    <location>
        <begin position="350"/>
        <end position="372"/>
    </location>
</feature>
<dbReference type="SUPFAM" id="SSF53756">
    <property type="entry name" value="UDP-Glycosyltransferase/glycogen phosphorylase"/>
    <property type="match status" value="1"/>
</dbReference>
<evidence type="ECO:0000313" key="4">
    <source>
        <dbReference type="EMBL" id="MBZ0157320.1"/>
    </source>
</evidence>
<dbReference type="InterPro" id="IPR028098">
    <property type="entry name" value="Glyco_trans_4-like_N"/>
</dbReference>
<keyword evidence="1" id="KW-0808">Transferase</keyword>
<dbReference type="Pfam" id="PF13692">
    <property type="entry name" value="Glyco_trans_1_4"/>
    <property type="match status" value="1"/>
</dbReference>
<evidence type="ECO:0000259" key="3">
    <source>
        <dbReference type="Pfam" id="PF13439"/>
    </source>
</evidence>
<evidence type="ECO:0000256" key="1">
    <source>
        <dbReference type="ARBA" id="ARBA00022679"/>
    </source>
</evidence>
<organism evidence="4 5">
    <name type="scientific">Candidatus Nitrobium versatile</name>
    <dbReference type="NCBI Taxonomy" id="2884831"/>
    <lineage>
        <taxon>Bacteria</taxon>
        <taxon>Pseudomonadati</taxon>
        <taxon>Nitrospirota</taxon>
        <taxon>Nitrospiria</taxon>
        <taxon>Nitrospirales</taxon>
        <taxon>Nitrospiraceae</taxon>
        <taxon>Candidatus Nitrobium</taxon>
    </lineage>
</organism>